<sequence>MSRPGKKPNTAEEWDGLPKEQQRLMELKKAADRGMEINPDDIDRVVEEASRTPRPPTTTPHEKRMWLLIDTVTKNLKEISRNKRLDPFFRDLMTQRARHGDPARTEEHLATPSKPPPHFRDEAAKDFSSETFNYLKGSEWRLPKPKIYRGDYLDNLVQFKQDMEDYWHYNFPRIPSRFKVKMLREFLGGLALVLYDGMAETERSLTDIWNSLDNQSDHDEKAVWAFEKLISYKILVAPRLIGPDKEFFLLRTVPNKARVKLVPFKDMGLLWKKLEEVVEAEDRNDVVKFAQTSTSTSRSSRVISAGSEPHQGNLPPPRSNFHSIKPPSSNRPFNSHKTVDFKYRNYKSTNMIQVNDDKHLMEDWIKIGGKSFRYMIDTGAQISLINKTVAEKPENWDCYLWRALLAMRTTKNRSLGRSPAEIVYGLKLLTPAVWGSQEESNTDSIDTILENRKKFLELELPSYRQLAYDLGVKSKEIEARYYNKKVKSRKIKVGDKVLKALIEANTGLSYKNVGPFIVMKDLNDGTYEIVDDRNNTDRVHADRLIQYQSEWGQVPRVQTGQARSTLPSLLRPLSRF</sequence>
<name>A0A1R1XUI4_9FUNG</name>
<feature type="region of interest" description="Disordered" evidence="1">
    <location>
        <begin position="1"/>
        <end position="20"/>
    </location>
</feature>
<dbReference type="EMBL" id="LSSM01003328">
    <property type="protein sequence ID" value="OMJ18274.1"/>
    <property type="molecule type" value="Genomic_DNA"/>
</dbReference>
<feature type="compositionally biased region" description="Basic and acidic residues" evidence="1">
    <location>
        <begin position="30"/>
        <end position="51"/>
    </location>
</feature>
<organism evidence="2 3">
    <name type="scientific">Smittium culicis</name>
    <dbReference type="NCBI Taxonomy" id="133412"/>
    <lineage>
        <taxon>Eukaryota</taxon>
        <taxon>Fungi</taxon>
        <taxon>Fungi incertae sedis</taxon>
        <taxon>Zoopagomycota</taxon>
        <taxon>Kickxellomycotina</taxon>
        <taxon>Harpellomycetes</taxon>
        <taxon>Harpellales</taxon>
        <taxon>Legeriomycetaceae</taxon>
        <taxon>Smittium</taxon>
    </lineage>
</organism>
<protein>
    <submittedName>
        <fullName evidence="2">Transposon Ty3-I Gag-Pol polyprotein</fullName>
    </submittedName>
</protein>
<evidence type="ECO:0000313" key="2">
    <source>
        <dbReference type="EMBL" id="OMJ18274.1"/>
    </source>
</evidence>
<feature type="compositionally biased region" description="Polar residues" evidence="1">
    <location>
        <begin position="320"/>
        <end position="333"/>
    </location>
</feature>
<dbReference type="OrthoDB" id="5592268at2759"/>
<evidence type="ECO:0000256" key="1">
    <source>
        <dbReference type="SAM" id="MobiDB-lite"/>
    </source>
</evidence>
<dbReference type="Gene3D" id="3.30.420.10">
    <property type="entry name" value="Ribonuclease H-like superfamily/Ribonuclease H"/>
    <property type="match status" value="1"/>
</dbReference>
<comment type="caution">
    <text evidence="2">The sequence shown here is derived from an EMBL/GenBank/DDBJ whole genome shotgun (WGS) entry which is preliminary data.</text>
</comment>
<evidence type="ECO:0000313" key="3">
    <source>
        <dbReference type="Proteomes" id="UP000187429"/>
    </source>
</evidence>
<feature type="region of interest" description="Disordered" evidence="1">
    <location>
        <begin position="297"/>
        <end position="333"/>
    </location>
</feature>
<dbReference type="Proteomes" id="UP000187429">
    <property type="component" value="Unassembled WGS sequence"/>
</dbReference>
<feature type="region of interest" description="Disordered" evidence="1">
    <location>
        <begin position="97"/>
        <end position="122"/>
    </location>
</feature>
<accession>A0A1R1XUI4</accession>
<dbReference type="AlphaFoldDB" id="A0A1R1XUI4"/>
<proteinExistence type="predicted"/>
<keyword evidence="3" id="KW-1185">Reference proteome</keyword>
<dbReference type="GO" id="GO:0003676">
    <property type="term" value="F:nucleic acid binding"/>
    <property type="evidence" value="ECO:0007669"/>
    <property type="project" value="InterPro"/>
</dbReference>
<gene>
    <name evidence="2" type="ORF">AYI69_g7098</name>
</gene>
<dbReference type="SUPFAM" id="SSF50630">
    <property type="entry name" value="Acid proteases"/>
    <property type="match status" value="1"/>
</dbReference>
<feature type="region of interest" description="Disordered" evidence="1">
    <location>
        <begin position="30"/>
        <end position="60"/>
    </location>
</feature>
<dbReference type="InterPro" id="IPR036397">
    <property type="entry name" value="RNaseH_sf"/>
</dbReference>
<feature type="compositionally biased region" description="Basic and acidic residues" evidence="1">
    <location>
        <begin position="98"/>
        <end position="109"/>
    </location>
</feature>
<dbReference type="InterPro" id="IPR021109">
    <property type="entry name" value="Peptidase_aspartic_dom_sf"/>
</dbReference>
<reference evidence="3" key="1">
    <citation type="submission" date="2017-01" db="EMBL/GenBank/DDBJ databases">
        <authorList>
            <person name="Wang Y."/>
            <person name="White M."/>
            <person name="Kvist S."/>
            <person name="Moncalvo J.-M."/>
        </authorList>
    </citation>
    <scope>NUCLEOTIDE SEQUENCE [LARGE SCALE GENOMIC DNA]</scope>
    <source>
        <strain evidence="3">ID-206-W2</strain>
    </source>
</reference>